<protein>
    <submittedName>
        <fullName evidence="10">Probable L-lactate dehydrogenase</fullName>
    </submittedName>
</protein>
<organism evidence="10 11">
    <name type="scientific">Rhynchosporium agropyri</name>
    <dbReference type="NCBI Taxonomy" id="914238"/>
    <lineage>
        <taxon>Eukaryota</taxon>
        <taxon>Fungi</taxon>
        <taxon>Dikarya</taxon>
        <taxon>Ascomycota</taxon>
        <taxon>Pezizomycotina</taxon>
        <taxon>Leotiomycetes</taxon>
        <taxon>Helotiales</taxon>
        <taxon>Ploettnerulaceae</taxon>
        <taxon>Rhynchosporium</taxon>
    </lineage>
</organism>
<evidence type="ECO:0000313" key="11">
    <source>
        <dbReference type="Proteomes" id="UP000178912"/>
    </source>
</evidence>
<feature type="binding site" evidence="7">
    <location>
        <position position="331"/>
    </location>
    <ligand>
        <name>glyoxylate</name>
        <dbReference type="ChEBI" id="CHEBI:36655"/>
    </ligand>
</feature>
<feature type="domain" description="FMN hydroxy acid dehydrogenase" evidence="9">
    <location>
        <begin position="42"/>
        <end position="433"/>
    </location>
</feature>
<dbReference type="FunFam" id="3.20.20.70:FF:000132">
    <property type="entry name" value="FMN dependent dehydrogenase"/>
    <property type="match status" value="1"/>
</dbReference>
<feature type="binding site" evidence="7">
    <location>
        <position position="304"/>
    </location>
    <ligand>
        <name>FMN</name>
        <dbReference type="ChEBI" id="CHEBI:58210"/>
    </ligand>
</feature>
<feature type="transmembrane region" description="Helical" evidence="8">
    <location>
        <begin position="104"/>
        <end position="129"/>
    </location>
</feature>
<keyword evidence="2 7" id="KW-0285">Flavoprotein</keyword>
<feature type="active site" description="Proton acceptor" evidence="6">
    <location>
        <position position="328"/>
    </location>
</feature>
<dbReference type="CDD" id="cd03332">
    <property type="entry name" value="LMO_FMN"/>
    <property type="match status" value="1"/>
</dbReference>
<dbReference type="InterPro" id="IPR037396">
    <property type="entry name" value="FMN_HAD"/>
</dbReference>
<dbReference type="Gene3D" id="3.20.20.70">
    <property type="entry name" value="Aldolase class I"/>
    <property type="match status" value="1"/>
</dbReference>
<reference evidence="11" key="1">
    <citation type="submission" date="2016-03" db="EMBL/GenBank/DDBJ databases">
        <authorList>
            <person name="Guldener U."/>
        </authorList>
    </citation>
    <scope>NUCLEOTIDE SEQUENCE [LARGE SCALE GENOMIC DNA]</scope>
    <source>
        <strain evidence="11">04CH-RAC-A.6.1</strain>
    </source>
</reference>
<dbReference type="OrthoDB" id="25826at2759"/>
<keyword evidence="3 7" id="KW-0288">FMN</keyword>
<dbReference type="EMBL" id="FJUX01000018">
    <property type="protein sequence ID" value="CZS94470.1"/>
    <property type="molecule type" value="Genomic_DNA"/>
</dbReference>
<evidence type="ECO:0000256" key="1">
    <source>
        <dbReference type="ARBA" id="ARBA00001917"/>
    </source>
</evidence>
<dbReference type="Pfam" id="PF01070">
    <property type="entry name" value="FMN_dh"/>
    <property type="match status" value="1"/>
</dbReference>
<dbReference type="InterPro" id="IPR013785">
    <property type="entry name" value="Aldolase_TIM"/>
</dbReference>
<evidence type="ECO:0000256" key="5">
    <source>
        <dbReference type="ARBA" id="ARBA00024042"/>
    </source>
</evidence>
<dbReference type="Proteomes" id="UP000178912">
    <property type="component" value="Unassembled WGS sequence"/>
</dbReference>
<dbReference type="InterPro" id="IPR012133">
    <property type="entry name" value="Alpha-hydoxy_acid_DH_FMN"/>
</dbReference>
<feature type="binding site" evidence="7">
    <location>
        <begin position="382"/>
        <end position="383"/>
    </location>
    <ligand>
        <name>FMN</name>
        <dbReference type="ChEBI" id="CHEBI:58210"/>
    </ligand>
</feature>
<dbReference type="PROSITE" id="PS00557">
    <property type="entry name" value="FMN_HYDROXY_ACID_DH_1"/>
    <property type="match status" value="1"/>
</dbReference>
<evidence type="ECO:0000259" key="9">
    <source>
        <dbReference type="PROSITE" id="PS51349"/>
    </source>
</evidence>
<name>A0A1E1K993_9HELO</name>
<feature type="binding site" evidence="7">
    <location>
        <position position="326"/>
    </location>
    <ligand>
        <name>FMN</name>
        <dbReference type="ChEBI" id="CHEBI:58210"/>
    </ligand>
</feature>
<feature type="binding site" evidence="7">
    <location>
        <position position="328"/>
    </location>
    <ligand>
        <name>glyoxylate</name>
        <dbReference type="ChEBI" id="CHEBI:36655"/>
    </ligand>
</feature>
<keyword evidence="4" id="KW-0560">Oxidoreductase</keyword>
<dbReference type="PIRSF" id="PIRSF000138">
    <property type="entry name" value="Al-hdrx_acd_dh"/>
    <property type="match status" value="1"/>
</dbReference>
<dbReference type="PANTHER" id="PTHR10578:SF86">
    <property type="entry name" value="DEPENDENT DEHYDROGENASE, PUTATIVE (AFU_ORTHOLOGUE AFUA_6G02720)-RELATED"/>
    <property type="match status" value="1"/>
</dbReference>
<keyword evidence="8" id="KW-1133">Transmembrane helix</keyword>
<feature type="binding site" evidence="7">
    <location>
        <begin position="359"/>
        <end position="363"/>
    </location>
    <ligand>
        <name>FMN</name>
        <dbReference type="ChEBI" id="CHEBI:58210"/>
    </ligand>
</feature>
<comment type="similarity">
    <text evidence="5">Belongs to the FMN-dependent alpha-hydroxy acid dehydrogenase family.</text>
</comment>
<evidence type="ECO:0000256" key="7">
    <source>
        <dbReference type="PIRSR" id="PIRSR000138-2"/>
    </source>
</evidence>
<keyword evidence="11" id="KW-1185">Reference proteome</keyword>
<proteinExistence type="inferred from homology"/>
<dbReference type="InterPro" id="IPR000262">
    <property type="entry name" value="FMN-dep_DH"/>
</dbReference>
<dbReference type="GO" id="GO:0016491">
    <property type="term" value="F:oxidoreductase activity"/>
    <property type="evidence" value="ECO:0007669"/>
    <property type="project" value="UniProtKB-KW"/>
</dbReference>
<feature type="binding site" evidence="7">
    <location>
        <position position="217"/>
    </location>
    <ligand>
        <name>FMN</name>
        <dbReference type="ChEBI" id="CHEBI:58210"/>
    </ligand>
</feature>
<dbReference type="PROSITE" id="PS51349">
    <property type="entry name" value="FMN_HYDROXY_ACID_DH_2"/>
    <property type="match status" value="1"/>
</dbReference>
<evidence type="ECO:0000256" key="8">
    <source>
        <dbReference type="SAM" id="Phobius"/>
    </source>
</evidence>
<keyword evidence="8" id="KW-0812">Transmembrane</keyword>
<keyword evidence="8" id="KW-0472">Membrane</keyword>
<evidence type="ECO:0000256" key="3">
    <source>
        <dbReference type="ARBA" id="ARBA00022643"/>
    </source>
</evidence>
<comment type="cofactor">
    <cofactor evidence="1">
        <name>FMN</name>
        <dbReference type="ChEBI" id="CHEBI:58210"/>
    </cofactor>
</comment>
<evidence type="ECO:0000256" key="2">
    <source>
        <dbReference type="ARBA" id="ARBA00022630"/>
    </source>
</evidence>
<evidence type="ECO:0000256" key="6">
    <source>
        <dbReference type="PIRSR" id="PIRSR000138-1"/>
    </source>
</evidence>
<gene>
    <name evidence="10" type="ORF">RAG0_04453</name>
</gene>
<evidence type="ECO:0000256" key="4">
    <source>
        <dbReference type="ARBA" id="ARBA00023002"/>
    </source>
</evidence>
<feature type="binding site" evidence="7">
    <location>
        <position position="189"/>
    </location>
    <ligand>
        <name>FMN</name>
        <dbReference type="ChEBI" id="CHEBI:58210"/>
    </ligand>
</feature>
<dbReference type="InterPro" id="IPR008259">
    <property type="entry name" value="FMN_hydac_DH_AS"/>
</dbReference>
<dbReference type="AlphaFoldDB" id="A0A1E1K993"/>
<dbReference type="GO" id="GO:0010181">
    <property type="term" value="F:FMN binding"/>
    <property type="evidence" value="ECO:0007669"/>
    <property type="project" value="InterPro"/>
</dbReference>
<feature type="binding site" evidence="7">
    <location>
        <position position="226"/>
    </location>
    <ligand>
        <name>glyoxylate</name>
        <dbReference type="ChEBI" id="CHEBI:36655"/>
    </ligand>
</feature>
<dbReference type="SUPFAM" id="SSF51395">
    <property type="entry name" value="FMN-linked oxidoreductases"/>
    <property type="match status" value="1"/>
</dbReference>
<feature type="binding site" evidence="7">
    <location>
        <begin position="138"/>
        <end position="140"/>
    </location>
    <ligand>
        <name>FMN</name>
        <dbReference type="ChEBI" id="CHEBI:58210"/>
    </ligand>
</feature>
<accession>A0A1E1K993</accession>
<feature type="binding site" evidence="7">
    <location>
        <position position="68"/>
    </location>
    <ligand>
        <name>glyoxylate</name>
        <dbReference type="ChEBI" id="CHEBI:36655"/>
    </ligand>
</feature>
<feature type="binding site" evidence="7">
    <location>
        <position position="167"/>
    </location>
    <ligand>
        <name>glyoxylate</name>
        <dbReference type="ChEBI" id="CHEBI:36655"/>
    </ligand>
</feature>
<dbReference type="InterPro" id="IPR037350">
    <property type="entry name" value="LMO_FMN"/>
</dbReference>
<evidence type="ECO:0000313" key="10">
    <source>
        <dbReference type="EMBL" id="CZS94470.1"/>
    </source>
</evidence>
<sequence>MAPTNTGNMELFRTSYKEVHTCPYPTVTTETDRFVAGMMHQQLPLVTTDPNKLEEQAKSVLKPTAYNYVAGGAGERATMDANRLAFRQWKMIPRMLRPTTTRDLTVKLFGETYGLFFLLYALEILMMLFTENPVLMAPIGVQSIFHEDKETGLAQVCSEIGVPFVLSTASSSTIEEVAKANGNGKRWYQLYWPQDEEITESLLKRAKENGCKVLVVTLDTWALAWRPADLDGAYIPFMKGIGDATGFSDPVFRRKFKEKFNATPEEKVLEASSEWVGDVFSGAAHSWEQIAHLKKHWDGPIVLKGIQHPEDAKLAVQHGVDGIVVSNHGGRQLDGAVGSLEMLPEIAEAVGDKLTIIFDSGIRGGVDIIKALSLGAKAVFIGRPAIYGLAVAGKAGAKQVLQGILADLDQSMGLSGIMNIEGCNRSMIRRVEYRGDLKSSN</sequence>
<dbReference type="PANTHER" id="PTHR10578">
    <property type="entry name" value="S -2-HYDROXY-ACID OXIDASE-RELATED"/>
    <property type="match status" value="1"/>
</dbReference>
<feature type="binding site" evidence="7">
    <location>
        <position position="191"/>
    </location>
    <ligand>
        <name>glyoxylate</name>
        <dbReference type="ChEBI" id="CHEBI:36655"/>
    </ligand>
</feature>